<sequence length="319" mass="34366">MLAPAPRTAIAESAEEPVRSYFVVLNRGSGRKKDEEAREAIERVFSEAGREVHFVCIDPGEVAAECQKAARLASEAGGALVAVGGDGTQNAAAQAALAHACPLGVIATGTFNLFARDNGLPLEPAEAAKALLRAEVEPVQVGLLNERVFLVNGSIGLYPQLLQDREVMKERLGRRRWVAVLSGLKTLLGWRRHLDIELELDGRLTSLHTPTLFVGNNRLQLEQAGVSPELASHVGEGRLVAMVARPAGRWAKLRWIARAVFGQLADSPEVDVHALRSLTVAAPRHGTLHAATDGETVQMVPPLRFSVSPRPLLLLKPVE</sequence>
<evidence type="ECO:0000256" key="1">
    <source>
        <dbReference type="ARBA" id="ARBA00022679"/>
    </source>
</evidence>
<comment type="caution">
    <text evidence="6">The sequence shown here is derived from an EMBL/GenBank/DDBJ whole genome shotgun (WGS) entry which is preliminary data.</text>
</comment>
<dbReference type="Gene3D" id="2.60.200.40">
    <property type="match status" value="1"/>
</dbReference>
<evidence type="ECO:0000256" key="2">
    <source>
        <dbReference type="ARBA" id="ARBA00022741"/>
    </source>
</evidence>
<proteinExistence type="predicted"/>
<dbReference type="RefSeq" id="WP_187080683.1">
    <property type="nucleotide sequence ID" value="NZ_JACORU010000002.1"/>
</dbReference>
<dbReference type="InterPro" id="IPR050187">
    <property type="entry name" value="Lipid_Phosphate_FormReg"/>
</dbReference>
<feature type="domain" description="DAGKc" evidence="5">
    <location>
        <begin position="16"/>
        <end position="147"/>
    </location>
</feature>
<dbReference type="InterPro" id="IPR016064">
    <property type="entry name" value="NAD/diacylglycerol_kinase_sf"/>
</dbReference>
<dbReference type="InterPro" id="IPR001206">
    <property type="entry name" value="Diacylglycerol_kinase_cat_dom"/>
</dbReference>
<dbReference type="EMBL" id="JACORU010000002">
    <property type="protein sequence ID" value="MBC5764206.1"/>
    <property type="molecule type" value="Genomic_DNA"/>
</dbReference>
<evidence type="ECO:0000259" key="5">
    <source>
        <dbReference type="PROSITE" id="PS50146"/>
    </source>
</evidence>
<dbReference type="InterPro" id="IPR045540">
    <property type="entry name" value="YegS/DAGK_C"/>
</dbReference>
<protein>
    <submittedName>
        <fullName evidence="6">Diacylglycerol kinase</fullName>
    </submittedName>
</protein>
<dbReference type="Pfam" id="PF19279">
    <property type="entry name" value="YegS_C"/>
    <property type="match status" value="1"/>
</dbReference>
<dbReference type="Gene3D" id="3.40.50.10330">
    <property type="entry name" value="Probable inorganic polyphosphate/atp-NAD kinase, domain 1"/>
    <property type="match status" value="1"/>
</dbReference>
<dbReference type="InterPro" id="IPR017438">
    <property type="entry name" value="ATP-NAD_kinase_N"/>
</dbReference>
<evidence type="ECO:0000256" key="4">
    <source>
        <dbReference type="ARBA" id="ARBA00022840"/>
    </source>
</evidence>
<dbReference type="SUPFAM" id="SSF111331">
    <property type="entry name" value="NAD kinase/diacylglycerol kinase-like"/>
    <property type="match status" value="1"/>
</dbReference>
<keyword evidence="1" id="KW-0808">Transferase</keyword>
<keyword evidence="2" id="KW-0547">Nucleotide-binding</keyword>
<dbReference type="GO" id="GO:0005524">
    <property type="term" value="F:ATP binding"/>
    <property type="evidence" value="ECO:0007669"/>
    <property type="project" value="UniProtKB-KW"/>
</dbReference>
<dbReference type="PANTHER" id="PTHR12358:SF54">
    <property type="entry name" value="SPHINGOSINE KINASE RELATED PROTEIN"/>
    <property type="match status" value="1"/>
</dbReference>
<dbReference type="Pfam" id="PF00781">
    <property type="entry name" value="DAGK_cat"/>
    <property type="match status" value="1"/>
</dbReference>
<name>A0A923M5H9_9BURK</name>
<dbReference type="PROSITE" id="PS50146">
    <property type="entry name" value="DAGK"/>
    <property type="match status" value="1"/>
</dbReference>
<dbReference type="AlphaFoldDB" id="A0A923M5H9"/>
<accession>A0A923M5H9</accession>
<evidence type="ECO:0000313" key="7">
    <source>
        <dbReference type="Proteomes" id="UP000596827"/>
    </source>
</evidence>
<keyword evidence="3 6" id="KW-0418">Kinase</keyword>
<reference evidence="6" key="1">
    <citation type="submission" date="2020-08" db="EMBL/GenBank/DDBJ databases">
        <title>Ramlibacter sp. GTP1 16S ribosomal RNA gene genome sequencing and assembly.</title>
        <authorList>
            <person name="Kang M."/>
        </authorList>
    </citation>
    <scope>NUCLEOTIDE SEQUENCE</scope>
    <source>
        <strain evidence="6">GTP1</strain>
    </source>
</reference>
<dbReference type="GO" id="GO:0016301">
    <property type="term" value="F:kinase activity"/>
    <property type="evidence" value="ECO:0007669"/>
    <property type="project" value="UniProtKB-KW"/>
</dbReference>
<dbReference type="PANTHER" id="PTHR12358">
    <property type="entry name" value="SPHINGOSINE KINASE"/>
    <property type="match status" value="1"/>
</dbReference>
<keyword evidence="7" id="KW-1185">Reference proteome</keyword>
<dbReference type="Proteomes" id="UP000596827">
    <property type="component" value="Unassembled WGS sequence"/>
</dbReference>
<organism evidence="6 7">
    <name type="scientific">Ramlibacter albus</name>
    <dbReference type="NCBI Taxonomy" id="2079448"/>
    <lineage>
        <taxon>Bacteria</taxon>
        <taxon>Pseudomonadati</taxon>
        <taxon>Pseudomonadota</taxon>
        <taxon>Betaproteobacteria</taxon>
        <taxon>Burkholderiales</taxon>
        <taxon>Comamonadaceae</taxon>
        <taxon>Ramlibacter</taxon>
    </lineage>
</organism>
<gene>
    <name evidence="6" type="ORF">H8R02_07085</name>
</gene>
<evidence type="ECO:0000256" key="3">
    <source>
        <dbReference type="ARBA" id="ARBA00022777"/>
    </source>
</evidence>
<keyword evidence="4" id="KW-0067">ATP-binding</keyword>
<dbReference type="SMART" id="SM00046">
    <property type="entry name" value="DAGKc"/>
    <property type="match status" value="1"/>
</dbReference>
<evidence type="ECO:0000313" key="6">
    <source>
        <dbReference type="EMBL" id="MBC5764206.1"/>
    </source>
</evidence>